<feature type="domain" description="YbaK/aminoacyl-tRNA synthetase-associated" evidence="2">
    <location>
        <begin position="24"/>
        <end position="148"/>
    </location>
</feature>
<comment type="similarity">
    <text evidence="1">Belongs to the PRORSD1 family.</text>
</comment>
<evidence type="ECO:0000259" key="2">
    <source>
        <dbReference type="Pfam" id="PF04073"/>
    </source>
</evidence>
<dbReference type="KEGG" id="kmn:HW532_11885"/>
<dbReference type="Pfam" id="PF04073">
    <property type="entry name" value="tRNA_edit"/>
    <property type="match status" value="1"/>
</dbReference>
<keyword evidence="4" id="KW-1185">Reference proteome</keyword>
<dbReference type="EMBL" id="CP058214">
    <property type="protein sequence ID" value="QPC43332.1"/>
    <property type="molecule type" value="Genomic_DNA"/>
</dbReference>
<sequence>MPATRSDLFARLAELGIETETAEHEPVFTVEEARKLRGEIPGGHCKNLFLKDKKGNLWLVVALEDARIDLKGLPAIIGSGRLSFGKPDLLKEALGIEPGSVTPFAIVNDTDNRVTVVLDKAMMEEPLLNYHPLGNDATTTIQADDLVAFIRSCGHEPHILPVSEGLSEPAQGL</sequence>
<reference evidence="3 4" key="1">
    <citation type="submission" date="2020-06" db="EMBL/GenBank/DDBJ databases">
        <title>Genome sequence of 2 isolates from Red Sea Mangroves.</title>
        <authorList>
            <person name="Sefrji F."/>
            <person name="Michoud G."/>
            <person name="Merlino G."/>
            <person name="Daffonchio D."/>
        </authorList>
    </citation>
    <scope>NUCLEOTIDE SEQUENCE [LARGE SCALE GENOMIC DNA]</scope>
    <source>
        <strain evidence="3 4">R1DC25</strain>
    </source>
</reference>
<proteinExistence type="inferred from homology"/>
<evidence type="ECO:0000313" key="4">
    <source>
        <dbReference type="Proteomes" id="UP000593594"/>
    </source>
</evidence>
<dbReference type="InterPro" id="IPR036754">
    <property type="entry name" value="YbaK/aa-tRNA-synt-asso_dom_sf"/>
</dbReference>
<dbReference type="SUPFAM" id="SSF55826">
    <property type="entry name" value="YbaK/ProRS associated domain"/>
    <property type="match status" value="1"/>
</dbReference>
<protein>
    <submittedName>
        <fullName evidence="3">Prolyl-tRNA synthetase associated domain-containing protein</fullName>
    </submittedName>
</protein>
<dbReference type="InterPro" id="IPR040285">
    <property type="entry name" value="ProX/PRXD1"/>
</dbReference>
<dbReference type="FunFam" id="3.90.960.10:FF:000005">
    <property type="entry name" value="Putative prolyl-tRNA synthetase"/>
    <property type="match status" value="1"/>
</dbReference>
<evidence type="ECO:0000256" key="1">
    <source>
        <dbReference type="ARBA" id="ARBA00010201"/>
    </source>
</evidence>
<dbReference type="PANTHER" id="PTHR31423:SF3">
    <property type="entry name" value="PROLYL-TRNA SYNTHETASE ASSOCIATED DOMAIN-CONTAINING PROTEIN 1-RELATED"/>
    <property type="match status" value="1"/>
</dbReference>
<dbReference type="RefSeq" id="WP_213160694.1">
    <property type="nucleotide sequence ID" value="NZ_CP058214.1"/>
</dbReference>
<dbReference type="GO" id="GO:0002161">
    <property type="term" value="F:aminoacyl-tRNA deacylase activity"/>
    <property type="evidence" value="ECO:0007669"/>
    <property type="project" value="InterPro"/>
</dbReference>
<dbReference type="Proteomes" id="UP000593594">
    <property type="component" value="Chromosome"/>
</dbReference>
<dbReference type="AlphaFoldDB" id="A0A7S8HC45"/>
<dbReference type="InterPro" id="IPR007214">
    <property type="entry name" value="YbaK/aa-tRNA-synth-assoc-dom"/>
</dbReference>
<evidence type="ECO:0000313" key="3">
    <source>
        <dbReference type="EMBL" id="QPC43332.1"/>
    </source>
</evidence>
<name>A0A7S8HC45_9HYPH</name>
<keyword evidence="3" id="KW-0030">Aminoacyl-tRNA synthetase</keyword>
<dbReference type="CDD" id="cd04335">
    <property type="entry name" value="PrdX_deacylase"/>
    <property type="match status" value="1"/>
</dbReference>
<dbReference type="PANTHER" id="PTHR31423">
    <property type="entry name" value="YBAK DOMAIN-CONTAINING PROTEIN"/>
    <property type="match status" value="1"/>
</dbReference>
<keyword evidence="3" id="KW-0436">Ligase</keyword>
<dbReference type="Gene3D" id="3.90.960.10">
    <property type="entry name" value="YbaK/aminoacyl-tRNA synthetase-associated domain"/>
    <property type="match status" value="1"/>
</dbReference>
<organism evidence="3 4">
    <name type="scientific">Kaustia mangrovi</name>
    <dbReference type="NCBI Taxonomy" id="2593653"/>
    <lineage>
        <taxon>Bacteria</taxon>
        <taxon>Pseudomonadati</taxon>
        <taxon>Pseudomonadota</taxon>
        <taxon>Alphaproteobacteria</taxon>
        <taxon>Hyphomicrobiales</taxon>
        <taxon>Parvibaculaceae</taxon>
        <taxon>Kaustia</taxon>
    </lineage>
</organism>
<dbReference type="GO" id="GO:0004812">
    <property type="term" value="F:aminoacyl-tRNA ligase activity"/>
    <property type="evidence" value="ECO:0007669"/>
    <property type="project" value="UniProtKB-KW"/>
</dbReference>
<accession>A0A7S8HC45</accession>
<gene>
    <name evidence="3" type="ORF">HW532_11885</name>
</gene>